<feature type="compositionally biased region" description="Basic and acidic residues" evidence="1">
    <location>
        <begin position="8"/>
        <end position="18"/>
    </location>
</feature>
<feature type="compositionally biased region" description="Basic and acidic residues" evidence="1">
    <location>
        <begin position="134"/>
        <end position="144"/>
    </location>
</feature>
<gene>
    <name evidence="2" type="ORF">PAUS00366_LOCUS6547</name>
</gene>
<reference evidence="2" key="1">
    <citation type="submission" date="2021-01" db="EMBL/GenBank/DDBJ databases">
        <authorList>
            <person name="Corre E."/>
            <person name="Pelletier E."/>
            <person name="Niang G."/>
            <person name="Scheremetjew M."/>
            <person name="Finn R."/>
            <person name="Kale V."/>
            <person name="Holt S."/>
            <person name="Cochrane G."/>
            <person name="Meng A."/>
            <person name="Brown T."/>
            <person name="Cohen L."/>
        </authorList>
    </citation>
    <scope>NUCLEOTIDE SEQUENCE</scope>
    <source>
        <strain evidence="2">10249 10 AB</strain>
    </source>
</reference>
<feature type="compositionally biased region" description="Polar residues" evidence="1">
    <location>
        <begin position="41"/>
        <end position="59"/>
    </location>
</feature>
<feature type="region of interest" description="Disordered" evidence="1">
    <location>
        <begin position="1"/>
        <end position="21"/>
    </location>
</feature>
<evidence type="ECO:0000313" key="2">
    <source>
        <dbReference type="EMBL" id="CAE0713795.1"/>
    </source>
</evidence>
<dbReference type="AlphaFoldDB" id="A0A7S4AFL0"/>
<feature type="compositionally biased region" description="Basic and acidic residues" evidence="1">
    <location>
        <begin position="67"/>
        <end position="76"/>
    </location>
</feature>
<organism evidence="2">
    <name type="scientific">Pseudo-nitzschia australis</name>
    <dbReference type="NCBI Taxonomy" id="44445"/>
    <lineage>
        <taxon>Eukaryota</taxon>
        <taxon>Sar</taxon>
        <taxon>Stramenopiles</taxon>
        <taxon>Ochrophyta</taxon>
        <taxon>Bacillariophyta</taxon>
        <taxon>Bacillariophyceae</taxon>
        <taxon>Bacillariophycidae</taxon>
        <taxon>Bacillariales</taxon>
        <taxon>Bacillariaceae</taxon>
        <taxon>Pseudo-nitzschia</taxon>
    </lineage>
</organism>
<dbReference type="EMBL" id="HBIX01008509">
    <property type="protein sequence ID" value="CAE0713795.1"/>
    <property type="molecule type" value="Transcribed_RNA"/>
</dbReference>
<sequence>MDTSQAKETIRTSESDHHAFRKVSSTKALAYNNPIETMRSSFGSNLTSTKNQKILSSSPLFGPARISNDKEKKGDPDCEEEDVEEQQRRNNGKGVVNGNKDVTVDIKFSEGSGNGDETGNRGDEHCRKKQKRQIYGEERDDDKVEGLHPKFDSTICEGMHSIDSDPMLKDASLYHGTIYKVERWSKDLLVLKKQIDGARIRNALVLNTLFQIGAMQEERSL</sequence>
<evidence type="ECO:0000256" key="1">
    <source>
        <dbReference type="SAM" id="MobiDB-lite"/>
    </source>
</evidence>
<protein>
    <submittedName>
        <fullName evidence="2">Uncharacterized protein</fullName>
    </submittedName>
</protein>
<name>A0A7S4AFL0_9STRA</name>
<accession>A0A7S4AFL0</accession>
<proteinExistence type="predicted"/>
<feature type="compositionally biased region" description="Low complexity" evidence="1">
    <location>
        <begin position="92"/>
        <end position="101"/>
    </location>
</feature>
<feature type="region of interest" description="Disordered" evidence="1">
    <location>
        <begin position="41"/>
        <end position="144"/>
    </location>
</feature>